<dbReference type="EMBL" id="NBII01000009">
    <property type="protein sequence ID" value="PAV15770.1"/>
    <property type="molecule type" value="Genomic_DNA"/>
</dbReference>
<dbReference type="InterPro" id="IPR009668">
    <property type="entry name" value="RNA_pol-assoc_fac_A49-like"/>
</dbReference>
<dbReference type="STRING" id="2282107.A0A286U870"/>
<protein>
    <submittedName>
        <fullName evidence="7">Rpa49 subunit specific to nuclear RNA polymerase I</fullName>
    </submittedName>
</protein>
<dbReference type="Pfam" id="PF06870">
    <property type="entry name" value="RNA_pol_I_A49"/>
    <property type="match status" value="1"/>
</dbReference>
<evidence type="ECO:0000256" key="6">
    <source>
        <dbReference type="SAM" id="MobiDB-lite"/>
    </source>
</evidence>
<dbReference type="AlphaFoldDB" id="A0A286U870"/>
<keyword evidence="4" id="KW-0804">Transcription</keyword>
<evidence type="ECO:0000256" key="2">
    <source>
        <dbReference type="ARBA" id="ARBA00009430"/>
    </source>
</evidence>
<evidence type="ECO:0000256" key="4">
    <source>
        <dbReference type="ARBA" id="ARBA00023163"/>
    </source>
</evidence>
<accession>A0A286U870</accession>
<evidence type="ECO:0000256" key="5">
    <source>
        <dbReference type="ARBA" id="ARBA00023242"/>
    </source>
</evidence>
<dbReference type="FunCoup" id="A0A286U870">
    <property type="interactions" value="184"/>
</dbReference>
<feature type="region of interest" description="Disordered" evidence="6">
    <location>
        <begin position="1"/>
        <end position="24"/>
    </location>
</feature>
<comment type="caution">
    <text evidence="7">The sequence shown here is derived from an EMBL/GenBank/DDBJ whole genome shotgun (WGS) entry which is preliminary data.</text>
</comment>
<dbReference type="Proteomes" id="UP000217199">
    <property type="component" value="Unassembled WGS sequence"/>
</dbReference>
<evidence type="ECO:0000313" key="7">
    <source>
        <dbReference type="EMBL" id="PAV15770.1"/>
    </source>
</evidence>
<dbReference type="GO" id="GO:0006351">
    <property type="term" value="P:DNA-templated transcription"/>
    <property type="evidence" value="ECO:0007669"/>
    <property type="project" value="InterPro"/>
</dbReference>
<name>A0A286U870_9AGAM</name>
<evidence type="ECO:0000256" key="1">
    <source>
        <dbReference type="ARBA" id="ARBA00004604"/>
    </source>
</evidence>
<dbReference type="GO" id="GO:0000428">
    <property type="term" value="C:DNA-directed RNA polymerase complex"/>
    <property type="evidence" value="ECO:0007669"/>
    <property type="project" value="UniProtKB-KW"/>
</dbReference>
<evidence type="ECO:0000256" key="3">
    <source>
        <dbReference type="ARBA" id="ARBA00022478"/>
    </source>
</evidence>
<comment type="subcellular location">
    <subcellularLocation>
        <location evidence="1">Nucleus</location>
        <location evidence="1">Nucleolus</location>
    </subcellularLocation>
</comment>
<feature type="compositionally biased region" description="Basic and acidic residues" evidence="6">
    <location>
        <begin position="13"/>
        <end position="24"/>
    </location>
</feature>
<reference evidence="7 8" key="1">
    <citation type="journal article" date="2017" name="Mol. Ecol.">
        <title>Comparative and population genomic landscape of Phellinus noxius: A hypervariable fungus causing root rot in trees.</title>
        <authorList>
            <person name="Chung C.L."/>
            <person name="Lee T.J."/>
            <person name="Akiba M."/>
            <person name="Lee H.H."/>
            <person name="Kuo T.H."/>
            <person name="Liu D."/>
            <person name="Ke H.M."/>
            <person name="Yokoi T."/>
            <person name="Roa M.B."/>
            <person name="Lu M.J."/>
            <person name="Chang Y.Y."/>
            <person name="Ann P.J."/>
            <person name="Tsai J.N."/>
            <person name="Chen C.Y."/>
            <person name="Tzean S.S."/>
            <person name="Ota Y."/>
            <person name="Hattori T."/>
            <person name="Sahashi N."/>
            <person name="Liou R.F."/>
            <person name="Kikuchi T."/>
            <person name="Tsai I.J."/>
        </authorList>
    </citation>
    <scope>NUCLEOTIDE SEQUENCE [LARGE SCALE GENOMIC DNA]</scope>
    <source>
        <strain evidence="7 8">FFPRI411160</strain>
    </source>
</reference>
<dbReference type="GO" id="GO:0003677">
    <property type="term" value="F:DNA binding"/>
    <property type="evidence" value="ECO:0007669"/>
    <property type="project" value="InterPro"/>
</dbReference>
<evidence type="ECO:0000313" key="8">
    <source>
        <dbReference type="Proteomes" id="UP000217199"/>
    </source>
</evidence>
<gene>
    <name evidence="7" type="ORF">PNOK_0862800</name>
</gene>
<keyword evidence="8" id="KW-1185">Reference proteome</keyword>
<dbReference type="PANTHER" id="PTHR14440">
    <property type="entry name" value="DNA-DIRECTED RNA POLYMERASE I SUBUNIT RPA49"/>
    <property type="match status" value="1"/>
</dbReference>
<comment type="similarity">
    <text evidence="2">Belongs to the eukaryotic RPA49/POLR1E RNA polymerase subunit family.</text>
</comment>
<dbReference type="GO" id="GO:0005730">
    <property type="term" value="C:nucleolus"/>
    <property type="evidence" value="ECO:0007669"/>
    <property type="project" value="UniProtKB-SubCell"/>
</dbReference>
<organism evidence="7 8">
    <name type="scientific">Pyrrhoderma noxium</name>
    <dbReference type="NCBI Taxonomy" id="2282107"/>
    <lineage>
        <taxon>Eukaryota</taxon>
        <taxon>Fungi</taxon>
        <taxon>Dikarya</taxon>
        <taxon>Basidiomycota</taxon>
        <taxon>Agaricomycotina</taxon>
        <taxon>Agaricomycetes</taxon>
        <taxon>Hymenochaetales</taxon>
        <taxon>Hymenochaetaceae</taxon>
        <taxon>Pyrrhoderma</taxon>
    </lineage>
</organism>
<keyword evidence="5" id="KW-0539">Nucleus</keyword>
<dbReference type="OrthoDB" id="532500at2759"/>
<keyword evidence="3" id="KW-0240">DNA-directed RNA polymerase</keyword>
<sequence length="434" mass="48161">MASTSVSTKKRKREDGDGGHKRPDLVTLNVLDKDISALGPVLATFPALHPPESTPFSVYSKSKSSAKDDEKEFASKNLFTVGETPVVDFYSTKEGGDVAQGCRYLIGVRNKKTNTITLRPAPMHIMSRQVKALKNLAPAPSIHSTERTLQRNVLGETFGTKKAQKAIRASERNKVDVSAMDDVTGFIQDSIDANTNSLPTQEEAKAIADSNRNIPPYDLNATSPEYIYKLNDIIPDSEFNALSVKSLMSAKTSEERLTFVPCRWSQWVKQHINSVCSSPRPSKKLLKIILYIACLLAYRENPRKSCRERDSFHAKLQGIPSAVADGIISRFSEAKRGTDDVIFTKDNEIALMTHMFALCLHVDNFASDTTLLATDLRESVNKINEYFKLLGCKIEKLSPSDMSRLGLNAGTEGHKRAILSVPLDFPKAKLKRRK</sequence>
<proteinExistence type="inferred from homology"/>
<dbReference type="InParanoid" id="A0A286U870"/>